<name>A0A0S2K1B7_9GAMM</name>
<reference evidence="8" key="1">
    <citation type="submission" date="2015-11" db="EMBL/GenBank/DDBJ databases">
        <authorList>
            <person name="Kim K.M."/>
        </authorList>
    </citation>
    <scope>NUCLEOTIDE SEQUENCE [LARGE SCALE GENOMIC DNA]</scope>
    <source>
        <strain evidence="8">KCTC 12086</strain>
    </source>
</reference>
<comment type="similarity">
    <text evidence="2">Belongs to the PTPS family. QueD subfamily.</text>
</comment>
<dbReference type="UniPathway" id="UPA00391"/>
<dbReference type="Gene3D" id="3.30.479.10">
    <property type="entry name" value="6-pyruvoyl tetrahydropterin synthase/QueD"/>
    <property type="match status" value="2"/>
</dbReference>
<dbReference type="EMBL" id="CP013187">
    <property type="protein sequence ID" value="ALO42061.1"/>
    <property type="molecule type" value="Genomic_DNA"/>
</dbReference>
<dbReference type="SUPFAM" id="SSF55620">
    <property type="entry name" value="Tetrahydrobiopterin biosynthesis enzymes-like"/>
    <property type="match status" value="2"/>
</dbReference>
<evidence type="ECO:0000256" key="1">
    <source>
        <dbReference type="ARBA" id="ARBA00005061"/>
    </source>
</evidence>
<comment type="pathway">
    <text evidence="1">Purine metabolism; 7-cyano-7-deazaguanine biosynthesis.</text>
</comment>
<dbReference type="STRING" id="161398.PP2015_1557"/>
<dbReference type="InterPro" id="IPR007115">
    <property type="entry name" value="6-PTP_synth/QueD"/>
</dbReference>
<dbReference type="PATRIC" id="fig|161398.10.peg.1581"/>
<evidence type="ECO:0000256" key="5">
    <source>
        <dbReference type="ARBA" id="ARBA00031449"/>
    </source>
</evidence>
<dbReference type="EC" id="4.1.2.50" evidence="3"/>
<gene>
    <name evidence="7" type="ORF">PP2015_1557</name>
</gene>
<organism evidence="7 8">
    <name type="scientific">Pseudoalteromonas phenolica</name>
    <dbReference type="NCBI Taxonomy" id="161398"/>
    <lineage>
        <taxon>Bacteria</taxon>
        <taxon>Pseudomonadati</taxon>
        <taxon>Pseudomonadota</taxon>
        <taxon>Gammaproteobacteria</taxon>
        <taxon>Alteromonadales</taxon>
        <taxon>Pseudoalteromonadaceae</taxon>
        <taxon>Pseudoalteromonas</taxon>
    </lineage>
</organism>
<evidence type="ECO:0000256" key="3">
    <source>
        <dbReference type="ARBA" id="ARBA00012982"/>
    </source>
</evidence>
<dbReference type="AlphaFoldDB" id="A0A0S2K1B7"/>
<keyword evidence="8" id="KW-1185">Reference proteome</keyword>
<evidence type="ECO:0000313" key="8">
    <source>
        <dbReference type="Proteomes" id="UP000061457"/>
    </source>
</evidence>
<evidence type="ECO:0000256" key="2">
    <source>
        <dbReference type="ARBA" id="ARBA00008900"/>
    </source>
</evidence>
<dbReference type="RefSeq" id="WP_058029747.1">
    <property type="nucleotide sequence ID" value="NZ_CP013187.1"/>
</dbReference>
<sequence>MILFVDALTVIDFSYFCNKRGPVGESWIADLTLHGDLNNESMVLDFALVKKQIKRIIDDTIDHKLAIPKRLNGTCSIENEQVKIDAQFGEEHHIAMYAPEQAVCLIDAETVNEQSVIEFLKQQIMPKMPENVKDIDIELRPEQTSSFYYHYSHGLKKHDGNCQRIVHGHRSLIGISLDNIVMPRLQKEWSRKWEDIYLGSEEDLINNSELKHIKALDSDYAFSYTSTQGYFELAISKARCDLLPCDTTVECIADYLATEIKKTHPDNAVKVKAFEGVGKGAIAYA</sequence>
<dbReference type="InterPro" id="IPR038418">
    <property type="entry name" value="6-PTP_synth/QueD_sf"/>
</dbReference>
<dbReference type="OrthoDB" id="5820615at2"/>
<evidence type="ECO:0000313" key="7">
    <source>
        <dbReference type="EMBL" id="ALO42061.1"/>
    </source>
</evidence>
<protein>
    <recommendedName>
        <fullName evidence="4">6-carboxy-5,6,7,8-tetrahydropterin synthase</fullName>
        <ecNumber evidence="3">4.1.2.50</ecNumber>
    </recommendedName>
    <alternativeName>
        <fullName evidence="5">Queuosine biosynthesis protein QueD</fullName>
    </alternativeName>
</protein>
<dbReference type="GO" id="GO:0070497">
    <property type="term" value="F:6-carboxytetrahydropterin synthase activity"/>
    <property type="evidence" value="ECO:0007669"/>
    <property type="project" value="UniProtKB-EC"/>
</dbReference>
<dbReference type="Proteomes" id="UP000061457">
    <property type="component" value="Chromosome I"/>
</dbReference>
<dbReference type="Pfam" id="PF01242">
    <property type="entry name" value="PTPS"/>
    <property type="match status" value="1"/>
</dbReference>
<comment type="catalytic activity">
    <reaction evidence="6">
        <text>7,8-dihydroneopterin 3'-triphosphate + H2O = 6-carboxy-5,6,7,8-tetrahydropterin + triphosphate + acetaldehyde + 2 H(+)</text>
        <dbReference type="Rhea" id="RHEA:27966"/>
        <dbReference type="ChEBI" id="CHEBI:15343"/>
        <dbReference type="ChEBI" id="CHEBI:15377"/>
        <dbReference type="ChEBI" id="CHEBI:15378"/>
        <dbReference type="ChEBI" id="CHEBI:18036"/>
        <dbReference type="ChEBI" id="CHEBI:58462"/>
        <dbReference type="ChEBI" id="CHEBI:61032"/>
        <dbReference type="EC" id="4.1.2.50"/>
    </reaction>
</comment>
<dbReference type="KEGG" id="pphe:PP2015_1557"/>
<evidence type="ECO:0000256" key="4">
    <source>
        <dbReference type="ARBA" id="ARBA00018141"/>
    </source>
</evidence>
<evidence type="ECO:0000256" key="6">
    <source>
        <dbReference type="ARBA" id="ARBA00048807"/>
    </source>
</evidence>
<accession>A0A0S2K1B7</accession>
<proteinExistence type="inferred from homology"/>